<keyword evidence="1" id="KW-0472">Membrane</keyword>
<feature type="transmembrane region" description="Helical" evidence="1">
    <location>
        <begin position="21"/>
        <end position="39"/>
    </location>
</feature>
<protein>
    <submittedName>
        <fullName evidence="2">Uncharacterized protein</fullName>
    </submittedName>
</protein>
<name>A0A5B7INK3_PORTR</name>
<keyword evidence="1" id="KW-1133">Transmembrane helix</keyword>
<proteinExistence type="predicted"/>
<reference evidence="2 3" key="1">
    <citation type="submission" date="2019-05" db="EMBL/GenBank/DDBJ databases">
        <title>Another draft genome of Portunus trituberculatus and its Hox gene families provides insights of decapod evolution.</title>
        <authorList>
            <person name="Jeong J.-H."/>
            <person name="Song I."/>
            <person name="Kim S."/>
            <person name="Choi T."/>
            <person name="Kim D."/>
            <person name="Ryu S."/>
            <person name="Kim W."/>
        </authorList>
    </citation>
    <scope>NUCLEOTIDE SEQUENCE [LARGE SCALE GENOMIC DNA]</scope>
    <source>
        <tissue evidence="2">Muscle</tissue>
    </source>
</reference>
<keyword evidence="3" id="KW-1185">Reference proteome</keyword>
<accession>A0A5B7INK3</accession>
<dbReference type="AlphaFoldDB" id="A0A5B7INK3"/>
<dbReference type="Proteomes" id="UP000324222">
    <property type="component" value="Unassembled WGS sequence"/>
</dbReference>
<evidence type="ECO:0000313" key="3">
    <source>
        <dbReference type="Proteomes" id="UP000324222"/>
    </source>
</evidence>
<organism evidence="2 3">
    <name type="scientific">Portunus trituberculatus</name>
    <name type="common">Swimming crab</name>
    <name type="synonym">Neptunus trituberculatus</name>
    <dbReference type="NCBI Taxonomy" id="210409"/>
    <lineage>
        <taxon>Eukaryota</taxon>
        <taxon>Metazoa</taxon>
        <taxon>Ecdysozoa</taxon>
        <taxon>Arthropoda</taxon>
        <taxon>Crustacea</taxon>
        <taxon>Multicrustacea</taxon>
        <taxon>Malacostraca</taxon>
        <taxon>Eumalacostraca</taxon>
        <taxon>Eucarida</taxon>
        <taxon>Decapoda</taxon>
        <taxon>Pleocyemata</taxon>
        <taxon>Brachyura</taxon>
        <taxon>Eubrachyura</taxon>
        <taxon>Portunoidea</taxon>
        <taxon>Portunidae</taxon>
        <taxon>Portuninae</taxon>
        <taxon>Portunus</taxon>
    </lineage>
</organism>
<evidence type="ECO:0000256" key="1">
    <source>
        <dbReference type="SAM" id="Phobius"/>
    </source>
</evidence>
<evidence type="ECO:0000313" key="2">
    <source>
        <dbReference type="EMBL" id="MPC85402.1"/>
    </source>
</evidence>
<sequence length="57" mass="6230">MRALGSHGFESCPRSECRLGFLTQGNGFLVGGLLMFYLLNTEISSDIHQLVVDTKIG</sequence>
<keyword evidence="1" id="KW-0812">Transmembrane</keyword>
<comment type="caution">
    <text evidence="2">The sequence shown here is derived from an EMBL/GenBank/DDBJ whole genome shotgun (WGS) entry which is preliminary data.</text>
</comment>
<dbReference type="EMBL" id="VSRR010068367">
    <property type="protein sequence ID" value="MPC85402.1"/>
    <property type="molecule type" value="Genomic_DNA"/>
</dbReference>
<gene>
    <name evidence="2" type="ORF">E2C01_080174</name>
</gene>